<accession>A0ABW5LQ24</accession>
<feature type="transmembrane region" description="Helical" evidence="1">
    <location>
        <begin position="50"/>
        <end position="68"/>
    </location>
</feature>
<keyword evidence="1" id="KW-0812">Transmembrane</keyword>
<proteinExistence type="predicted"/>
<organism evidence="2 3">
    <name type="scientific">Pseudotenacibaculum haliotis</name>
    <dbReference type="NCBI Taxonomy" id="1862138"/>
    <lineage>
        <taxon>Bacteria</taxon>
        <taxon>Pseudomonadati</taxon>
        <taxon>Bacteroidota</taxon>
        <taxon>Flavobacteriia</taxon>
        <taxon>Flavobacteriales</taxon>
        <taxon>Flavobacteriaceae</taxon>
        <taxon>Pseudotenacibaculum</taxon>
    </lineage>
</organism>
<gene>
    <name evidence="2" type="ORF">ACFSRZ_03400</name>
</gene>
<evidence type="ECO:0000313" key="2">
    <source>
        <dbReference type="EMBL" id="MFD2566401.1"/>
    </source>
</evidence>
<keyword evidence="3" id="KW-1185">Reference proteome</keyword>
<name>A0ABW5LQ24_9FLAO</name>
<protein>
    <submittedName>
        <fullName evidence="2">DUF456 domain-containing protein</fullName>
    </submittedName>
</protein>
<evidence type="ECO:0000313" key="3">
    <source>
        <dbReference type="Proteomes" id="UP001597508"/>
    </source>
</evidence>
<dbReference type="RefSeq" id="WP_379665109.1">
    <property type="nucleotide sequence ID" value="NZ_JBHULH010000001.1"/>
</dbReference>
<dbReference type="Pfam" id="PF04306">
    <property type="entry name" value="DUF456"/>
    <property type="match status" value="1"/>
</dbReference>
<reference evidence="3" key="1">
    <citation type="journal article" date="2019" name="Int. J. Syst. Evol. Microbiol.">
        <title>The Global Catalogue of Microorganisms (GCM) 10K type strain sequencing project: providing services to taxonomists for standard genome sequencing and annotation.</title>
        <authorList>
            <consortium name="The Broad Institute Genomics Platform"/>
            <consortium name="The Broad Institute Genome Sequencing Center for Infectious Disease"/>
            <person name="Wu L."/>
            <person name="Ma J."/>
        </authorList>
    </citation>
    <scope>NUCLEOTIDE SEQUENCE [LARGE SCALE GENOMIC DNA]</scope>
    <source>
        <strain evidence="3">KCTC 52127</strain>
    </source>
</reference>
<dbReference type="PANTHER" id="PTHR39165">
    <property type="entry name" value="IG HYPOTHETICAL 17883"/>
    <property type="match status" value="1"/>
</dbReference>
<dbReference type="InterPro" id="IPR007403">
    <property type="entry name" value="DUF456"/>
</dbReference>
<feature type="transmembrane region" description="Helical" evidence="1">
    <location>
        <begin position="6"/>
        <end position="38"/>
    </location>
</feature>
<dbReference type="EMBL" id="JBHULH010000001">
    <property type="protein sequence ID" value="MFD2566401.1"/>
    <property type="molecule type" value="Genomic_DNA"/>
</dbReference>
<sequence length="166" mass="18094">MDILLLFLGFIFMILGIIGSFLPVLPGPITGWVGLLLLHLTKTIPQNWTFLGITLAIAILIWFLDYIIPALGTKKFGGSKYGVYGTTIGLIIGLLFFGPLGIIIGPFAGALIGELMFDSNDSKRAFKAAFGSFIGFLFSTGLKFITSLVYMGLFLSIVWDHKSAFF</sequence>
<keyword evidence="1" id="KW-0472">Membrane</keyword>
<evidence type="ECO:0000256" key="1">
    <source>
        <dbReference type="SAM" id="Phobius"/>
    </source>
</evidence>
<dbReference type="PANTHER" id="PTHR39165:SF1">
    <property type="entry name" value="DUF456 DOMAIN-CONTAINING PROTEIN"/>
    <property type="match status" value="1"/>
</dbReference>
<keyword evidence="1" id="KW-1133">Transmembrane helix</keyword>
<dbReference type="Proteomes" id="UP001597508">
    <property type="component" value="Unassembled WGS sequence"/>
</dbReference>
<comment type="caution">
    <text evidence="2">The sequence shown here is derived from an EMBL/GenBank/DDBJ whole genome shotgun (WGS) entry which is preliminary data.</text>
</comment>
<feature type="transmembrane region" description="Helical" evidence="1">
    <location>
        <begin position="88"/>
        <end position="112"/>
    </location>
</feature>
<feature type="transmembrane region" description="Helical" evidence="1">
    <location>
        <begin position="133"/>
        <end position="159"/>
    </location>
</feature>